<organism evidence="1 2">
    <name type="scientific">Chara braunii</name>
    <name type="common">Braun's stonewort</name>
    <dbReference type="NCBI Taxonomy" id="69332"/>
    <lineage>
        <taxon>Eukaryota</taxon>
        <taxon>Viridiplantae</taxon>
        <taxon>Streptophyta</taxon>
        <taxon>Charophyceae</taxon>
        <taxon>Charales</taxon>
        <taxon>Characeae</taxon>
        <taxon>Chara</taxon>
    </lineage>
</organism>
<proteinExistence type="predicted"/>
<sequence length="370" mass="39862">MEEVSALSTAKTHKLQLEEMHGTVCQVNGDLPYEVLQEGEEAYDGLDDELYELILSRQRDVSDRARAIAIFYDCVDMVQRIKDKFSDLLARRYVCGLPSSEIQIASTPPTSVAISTTTLTSPITAMLDSTSSSVTSSPVVLPKMTSMTAVSPSAVARSLSAVSSVQPWGLLEQSAVARGQEEGLPSWVDCADRLCLDALTGHGGRGPEEGRGLCAEIVERFHKADDDNTVVGLTGCDLAANDVVTNDDARCDGNNNNNNVNYVACSNEICDDIKQGEDTRCDGNNNNNKANYIACNDDICDDIKQGEDTGREVSAIRLRFPSRSSFAILLLCAVGFGWGQGRDGWAIEKCVVQGEGVGFWGKGWGREGVG</sequence>
<gene>
    <name evidence="1" type="ORF">CBR_g8057</name>
</gene>
<dbReference type="Proteomes" id="UP000265515">
    <property type="component" value="Unassembled WGS sequence"/>
</dbReference>
<reference evidence="1 2" key="1">
    <citation type="journal article" date="2018" name="Cell">
        <title>The Chara Genome: Secondary Complexity and Implications for Plant Terrestrialization.</title>
        <authorList>
            <person name="Nishiyama T."/>
            <person name="Sakayama H."/>
            <person name="Vries J.D."/>
            <person name="Buschmann H."/>
            <person name="Saint-Marcoux D."/>
            <person name="Ullrich K.K."/>
            <person name="Haas F.B."/>
            <person name="Vanderstraeten L."/>
            <person name="Becker D."/>
            <person name="Lang D."/>
            <person name="Vosolsobe S."/>
            <person name="Rombauts S."/>
            <person name="Wilhelmsson P.K.I."/>
            <person name="Janitza P."/>
            <person name="Kern R."/>
            <person name="Heyl A."/>
            <person name="Rumpler F."/>
            <person name="Villalobos L.I.A.C."/>
            <person name="Clay J.M."/>
            <person name="Skokan R."/>
            <person name="Toyoda A."/>
            <person name="Suzuki Y."/>
            <person name="Kagoshima H."/>
            <person name="Schijlen E."/>
            <person name="Tajeshwar N."/>
            <person name="Catarino B."/>
            <person name="Hetherington A.J."/>
            <person name="Saltykova A."/>
            <person name="Bonnot C."/>
            <person name="Breuninger H."/>
            <person name="Symeonidi A."/>
            <person name="Radhakrishnan G.V."/>
            <person name="Van Nieuwerburgh F."/>
            <person name="Deforce D."/>
            <person name="Chang C."/>
            <person name="Karol K.G."/>
            <person name="Hedrich R."/>
            <person name="Ulvskov P."/>
            <person name="Glockner G."/>
            <person name="Delwiche C.F."/>
            <person name="Petrasek J."/>
            <person name="Van de Peer Y."/>
            <person name="Friml J."/>
            <person name="Beilby M."/>
            <person name="Dolan L."/>
            <person name="Kohara Y."/>
            <person name="Sugano S."/>
            <person name="Fujiyama A."/>
            <person name="Delaux P.-M."/>
            <person name="Quint M."/>
            <person name="TheiBen G."/>
            <person name="Hagemann M."/>
            <person name="Harholt J."/>
            <person name="Dunand C."/>
            <person name="Zachgo S."/>
            <person name="Langdale J."/>
            <person name="Maumus F."/>
            <person name="Straeten D.V.D."/>
            <person name="Gould S.B."/>
            <person name="Rensing S.A."/>
        </authorList>
    </citation>
    <scope>NUCLEOTIDE SEQUENCE [LARGE SCALE GENOMIC DNA]</scope>
    <source>
        <strain evidence="1 2">S276</strain>
    </source>
</reference>
<accession>A0A388KL22</accession>
<evidence type="ECO:0000313" key="1">
    <source>
        <dbReference type="EMBL" id="GBG70759.1"/>
    </source>
</evidence>
<evidence type="ECO:0000313" key="2">
    <source>
        <dbReference type="Proteomes" id="UP000265515"/>
    </source>
</evidence>
<dbReference type="AlphaFoldDB" id="A0A388KL22"/>
<dbReference type="EMBL" id="BFEA01000136">
    <property type="protein sequence ID" value="GBG70759.1"/>
    <property type="molecule type" value="Genomic_DNA"/>
</dbReference>
<name>A0A388KL22_CHABU</name>
<comment type="caution">
    <text evidence="1">The sequence shown here is derived from an EMBL/GenBank/DDBJ whole genome shotgun (WGS) entry which is preliminary data.</text>
</comment>
<keyword evidence="2" id="KW-1185">Reference proteome</keyword>
<protein>
    <submittedName>
        <fullName evidence="1">Uncharacterized protein</fullName>
    </submittedName>
</protein>
<dbReference type="Gramene" id="GBG70759">
    <property type="protein sequence ID" value="GBG70759"/>
    <property type="gene ID" value="CBR_g8057"/>
</dbReference>